<gene>
    <name evidence="1" type="ORF">POPTR_T102801</name>
</gene>
<name>A0A3N7FH16_POPTR</name>
<reference evidence="1" key="2">
    <citation type="submission" date="2017-07" db="EMBL/GenBank/DDBJ databases">
        <title>WGS assembly of Populus trichocarpa.</title>
        <authorList>
            <person name="Tuskan G."/>
            <person name="Difazio S."/>
            <person name="Jansson S."/>
            <person name="Bohlmann J."/>
            <person name="Grigoriev I."/>
            <person name="Hellsten U."/>
            <person name="Putnam N."/>
            <person name="Ralph S."/>
            <person name="Rombauts S."/>
            <person name="Salamov A."/>
            <person name="Schein J."/>
            <person name="Sterck L."/>
            <person name="Aerts A."/>
            <person name="Bhalerao R."/>
            <person name="Bhalerao R."/>
            <person name="Blaudez D."/>
            <person name="Boerjan W."/>
            <person name="Brun A."/>
            <person name="Brunner A."/>
            <person name="Busov V."/>
            <person name="Campbell M."/>
            <person name="Carlson J."/>
            <person name="Chalot M."/>
            <person name="Chapman J."/>
            <person name="Chen G."/>
            <person name="Cooper D."/>
            <person name="Coutinho P."/>
            <person name="Couturier J."/>
            <person name="Covert S."/>
            <person name="Cronk Q."/>
            <person name="Cunningham R."/>
            <person name="Davis J."/>
            <person name="Degroeve S."/>
            <person name="Dejardin A."/>
            <person name="Depamphilis C."/>
            <person name="Detter J."/>
            <person name="Dirks B."/>
            <person name="Dubchak I."/>
            <person name="Duplessis S."/>
            <person name="Ehlting J."/>
            <person name="Ellis B."/>
            <person name="Gendler K."/>
            <person name="Goodstein D."/>
            <person name="Gribskov M."/>
            <person name="Grimwood J."/>
            <person name="Groover A."/>
            <person name="Gunter L."/>
            <person name="Hamberger B."/>
            <person name="Heinze B."/>
            <person name="Helariutta Y."/>
            <person name="Henrissat B."/>
            <person name="Holligan D."/>
            <person name="Holt R."/>
            <person name="Huang W."/>
            <person name="Islam-Faridi N."/>
            <person name="Jones S."/>
            <person name="Jones-Rhoades M."/>
            <person name="Jorgensen R."/>
            <person name="Joshi C."/>
            <person name="Kangasjarvi J."/>
            <person name="Karlsson J."/>
            <person name="Kelleher C."/>
            <person name="Kirkpatrick R."/>
            <person name="Kirst M."/>
            <person name="Kohler A."/>
            <person name="Kalluri U."/>
            <person name="Larimer F."/>
            <person name="Leebens-Mack J."/>
            <person name="Leple J."/>
            <person name="Locascio P."/>
            <person name="Lou Y."/>
            <person name="Lucas S."/>
            <person name="Martin F."/>
            <person name="Montanini B."/>
            <person name="Napoli C."/>
            <person name="Nelson D."/>
            <person name="Nelson C."/>
            <person name="Nieminen K."/>
            <person name="Nilsson O."/>
            <person name="Pereda V."/>
            <person name="Peter G."/>
            <person name="Philippe R."/>
            <person name="Pilate G."/>
            <person name="Poliakov A."/>
            <person name="Razumovskaya J."/>
            <person name="Richardson P."/>
            <person name="Rinaldi C."/>
            <person name="Ritland K."/>
            <person name="Rouze P."/>
            <person name="Ryaboy D."/>
            <person name="Schmutz J."/>
            <person name="Schrader J."/>
            <person name="Segerman B."/>
            <person name="Shin H."/>
            <person name="Siddiqui A."/>
            <person name="Sterky F."/>
            <person name="Terry A."/>
            <person name="Tsai C."/>
            <person name="Uberbacher E."/>
            <person name="Unneberg P."/>
            <person name="Vahala J."/>
            <person name="Wall K."/>
            <person name="Wessler S."/>
            <person name="Yang G."/>
            <person name="Yin T."/>
            <person name="Douglas C."/>
            <person name="Marra M."/>
            <person name="Sandberg G."/>
            <person name="Van De Peer Y."/>
            <person name="Rokhsar D."/>
        </authorList>
    </citation>
    <scope>NUCLEOTIDE SEQUENCE</scope>
    <source>
        <strain evidence="1">Nisqually-1</strain>
    </source>
</reference>
<sequence length="61" mass="6875">MFNKKLYSQRSNLPLAQLDLNSRIDSLGGYSSLTAILVINLKFLQGRWPLKALLVIKDDLA</sequence>
<reference evidence="1" key="1">
    <citation type="journal article" date="2006" name="Science">
        <title>The genome of black cottonwood, Populus trichocarpa (Torr. &amp; Gray).</title>
        <authorList>
            <person name="Tuskan G.A."/>
            <person name="Difazio S."/>
            <person name="Jansson S."/>
            <person name="Bohlmann J."/>
            <person name="Grigoriev I."/>
            <person name="Hellsten U."/>
            <person name="Putnam N."/>
            <person name="Ralph S."/>
            <person name="Rombauts S."/>
            <person name="Salamov A."/>
            <person name="Schein J."/>
            <person name="Sterck L."/>
            <person name="Aerts A."/>
            <person name="Bhalerao R.R."/>
            <person name="Bhalerao R.P."/>
            <person name="Blaudez D."/>
            <person name="Boerjan W."/>
            <person name="Brun A."/>
            <person name="Brunner A."/>
            <person name="Busov V."/>
            <person name="Campbell M."/>
            <person name="Carlson J."/>
            <person name="Chalot M."/>
            <person name="Chapman J."/>
            <person name="Chen G.L."/>
            <person name="Cooper D."/>
            <person name="Coutinho P.M."/>
            <person name="Couturier J."/>
            <person name="Covert S."/>
            <person name="Cronk Q."/>
            <person name="Cunningham R."/>
            <person name="Davis J."/>
            <person name="Degroeve S."/>
            <person name="Dejardin A."/>
            <person name="Depamphilis C."/>
            <person name="Detter J."/>
            <person name="Dirks B."/>
            <person name="Dubchak I."/>
            <person name="Duplessis S."/>
            <person name="Ehlting J."/>
            <person name="Ellis B."/>
            <person name="Gendler K."/>
            <person name="Goodstein D."/>
            <person name="Gribskov M."/>
            <person name="Grimwood J."/>
            <person name="Groover A."/>
            <person name="Gunter L."/>
            <person name="Hamberger B."/>
            <person name="Heinze B."/>
            <person name="Helariutta Y."/>
            <person name="Henrissat B."/>
            <person name="Holligan D."/>
            <person name="Holt R."/>
            <person name="Huang W."/>
            <person name="Islam-Faridi N."/>
            <person name="Jones S."/>
            <person name="Jones-Rhoades M."/>
            <person name="Jorgensen R."/>
            <person name="Joshi C."/>
            <person name="Kangasjarvi J."/>
            <person name="Karlsson J."/>
            <person name="Kelleher C."/>
            <person name="Kirkpatrick R."/>
            <person name="Kirst M."/>
            <person name="Kohler A."/>
            <person name="Kalluri U."/>
            <person name="Larimer F."/>
            <person name="Leebens-Mack J."/>
            <person name="Leple J.C."/>
            <person name="Locascio P."/>
            <person name="Lou Y."/>
            <person name="Lucas S."/>
            <person name="Martin F."/>
            <person name="Montanini B."/>
            <person name="Napoli C."/>
            <person name="Nelson D.R."/>
            <person name="Nelson C."/>
            <person name="Nieminen K."/>
            <person name="Nilsson O."/>
            <person name="Pereda V."/>
            <person name="Peter G."/>
            <person name="Philippe R."/>
            <person name="Pilate G."/>
            <person name="Poliakov A."/>
            <person name="Razumovskaya J."/>
            <person name="Richardson P."/>
            <person name="Rinaldi C."/>
            <person name="Ritland K."/>
            <person name="Rouze P."/>
            <person name="Ryaboy D."/>
            <person name="Schmutz J."/>
            <person name="Schrader J."/>
            <person name="Segerman B."/>
            <person name="Shin H."/>
            <person name="Siddiqui A."/>
            <person name="Sterky F."/>
            <person name="Terry A."/>
            <person name="Tsai C.J."/>
            <person name="Uberbacher E."/>
            <person name="Unneberg P."/>
            <person name="Vahala J."/>
            <person name="Wall K."/>
            <person name="Wessler S."/>
            <person name="Yang G."/>
            <person name="Yin T."/>
            <person name="Douglas C."/>
            <person name="Marra M."/>
            <person name="Sandberg G."/>
            <person name="Van de Peer Y."/>
            <person name="Rokhsar D."/>
        </authorList>
    </citation>
    <scope>NUCLEOTIDE SEQUENCE [LARGE SCALE GENOMIC DNA]</scope>
    <source>
        <strain evidence="1">Nisqually-1</strain>
    </source>
</reference>
<accession>A0A3N7FH16</accession>
<protein>
    <submittedName>
        <fullName evidence="1">Uncharacterized protein</fullName>
    </submittedName>
</protein>
<evidence type="ECO:0000313" key="1">
    <source>
        <dbReference type="EMBL" id="RQO93730.1"/>
    </source>
</evidence>
<organism evidence="1">
    <name type="scientific">Populus trichocarpa</name>
    <name type="common">Western balsam poplar</name>
    <name type="synonym">Populus balsamifera subsp. trichocarpa</name>
    <dbReference type="NCBI Taxonomy" id="3694"/>
    <lineage>
        <taxon>Eukaryota</taxon>
        <taxon>Viridiplantae</taxon>
        <taxon>Streptophyta</taxon>
        <taxon>Embryophyta</taxon>
        <taxon>Tracheophyta</taxon>
        <taxon>Spermatophyta</taxon>
        <taxon>Magnoliopsida</taxon>
        <taxon>eudicotyledons</taxon>
        <taxon>Gunneridae</taxon>
        <taxon>Pentapetalae</taxon>
        <taxon>rosids</taxon>
        <taxon>fabids</taxon>
        <taxon>Malpighiales</taxon>
        <taxon>Salicaceae</taxon>
        <taxon>Saliceae</taxon>
        <taxon>Populus</taxon>
    </lineage>
</organism>
<dbReference type="InParanoid" id="A0A3N7FH16"/>
<proteinExistence type="predicted"/>
<dbReference type="EMBL" id="KZ623424">
    <property type="protein sequence ID" value="RQO93730.1"/>
    <property type="molecule type" value="Genomic_DNA"/>
</dbReference>
<dbReference type="AlphaFoldDB" id="A0A3N7FH16"/>